<dbReference type="Pfam" id="PF04180">
    <property type="entry name" value="LTV"/>
    <property type="match status" value="1"/>
</dbReference>
<evidence type="ECO:0000256" key="1">
    <source>
        <dbReference type="ARBA" id="ARBA00009078"/>
    </source>
</evidence>
<dbReference type="PANTHER" id="PTHR21531:SF0">
    <property type="entry name" value="PROTEIN LTV1 HOMOLOG"/>
    <property type="match status" value="1"/>
</dbReference>
<dbReference type="Proteomes" id="UP000583929">
    <property type="component" value="Unassembled WGS sequence"/>
</dbReference>
<evidence type="ECO:0000256" key="2">
    <source>
        <dbReference type="SAM" id="MobiDB-lite"/>
    </source>
</evidence>
<evidence type="ECO:0000313" key="3">
    <source>
        <dbReference type="EMBL" id="KAF4346061.1"/>
    </source>
</evidence>
<dbReference type="PANTHER" id="PTHR21531">
    <property type="entry name" value="LOW-TEMPERATURE VIABILITY PROTEIN LTV1-RELATED"/>
    <property type="match status" value="1"/>
</dbReference>
<name>A0A7J6DIV8_CANSA</name>
<dbReference type="GO" id="GO:0030688">
    <property type="term" value="C:preribosome, small subunit precursor"/>
    <property type="evidence" value="ECO:0007669"/>
    <property type="project" value="TreeGrafter"/>
</dbReference>
<dbReference type="EMBL" id="JAATIQ010001203">
    <property type="protein sequence ID" value="KAF4346061.1"/>
    <property type="molecule type" value="Genomic_DNA"/>
</dbReference>
<evidence type="ECO:0008006" key="5">
    <source>
        <dbReference type="Google" id="ProtNLM"/>
    </source>
</evidence>
<feature type="region of interest" description="Disordered" evidence="2">
    <location>
        <begin position="71"/>
        <end position="93"/>
    </location>
</feature>
<evidence type="ECO:0000313" key="4">
    <source>
        <dbReference type="Proteomes" id="UP000583929"/>
    </source>
</evidence>
<comment type="similarity">
    <text evidence="1">Belongs to the LTV1 family.</text>
</comment>
<keyword evidence="4" id="KW-1185">Reference proteome</keyword>
<comment type="caution">
    <text evidence="3">The sequence shown here is derived from an EMBL/GenBank/DDBJ whole genome shotgun (WGS) entry which is preliminary data.</text>
</comment>
<dbReference type="GO" id="GO:0005829">
    <property type="term" value="C:cytosol"/>
    <property type="evidence" value="ECO:0007669"/>
    <property type="project" value="TreeGrafter"/>
</dbReference>
<accession>A0A7J6DIV8</accession>
<feature type="region of interest" description="Disordered" evidence="2">
    <location>
        <begin position="459"/>
        <end position="506"/>
    </location>
</feature>
<proteinExistence type="inferred from homology"/>
<sequence length="539" mass="60313">MVKKKFFDKKKSATFQLLSRDSSDPNYDDSPGSDRVFIRVDNNPYSVDTFFAGDNPDNVDDSNSIFDDAPEDYDAGEEGNRVFGSSSQSTAHPLPDRLRKEIVELGFPDDGYNYLEHLREIKNSGGGSAFYHNPKTKLEQLPKDIKAYDASRLKISEVKTDPNEEYVYSVASKTVGIKVKKAVDPEVAALLDDDSDASRFGSDVEDLEEDFVIQANLPKDTDDDVSSNSRFNSCEQEQFETKDVIEDKSFGQQQIAADLSYKGGAGCHVPVALVADDSSAEKPRVRRLLDEQFDMLERQEYGTDDDDDDGYGYIAEEDESLAEKLKHALKDNVVDDFDIDGRYMAPGDLVQGNENLGSTELVDSARTVIRRCVEYGEKYENDDQDADAVILEESSDESEVWDCETIVTTYSNLDNHPAKIEAPGARRKKKLSEVVSGALNDTSNMISLKGREKLPVDFLPRGKKPTTEKVKSGDSLRIEPLKRKQDETAEEKKERKAAVKEERKEARRIKKEMKGLYKGEAHRAQRVAAISGPSSIHLM</sequence>
<dbReference type="GO" id="GO:0042274">
    <property type="term" value="P:ribosomal small subunit biogenesis"/>
    <property type="evidence" value="ECO:0007669"/>
    <property type="project" value="InterPro"/>
</dbReference>
<protein>
    <recommendedName>
        <fullName evidence="5">Low temperature viability protein</fullName>
    </recommendedName>
</protein>
<gene>
    <name evidence="3" type="ORF">G4B88_001058</name>
</gene>
<dbReference type="AlphaFoldDB" id="A0A7J6DIV8"/>
<feature type="compositionally biased region" description="Basic and acidic residues" evidence="2">
    <location>
        <begin position="465"/>
        <end position="505"/>
    </location>
</feature>
<dbReference type="GO" id="GO:0005634">
    <property type="term" value="C:nucleus"/>
    <property type="evidence" value="ECO:0007669"/>
    <property type="project" value="TreeGrafter"/>
</dbReference>
<organism evidence="3 4">
    <name type="scientific">Cannabis sativa</name>
    <name type="common">Hemp</name>
    <name type="synonym">Marijuana</name>
    <dbReference type="NCBI Taxonomy" id="3483"/>
    <lineage>
        <taxon>Eukaryota</taxon>
        <taxon>Viridiplantae</taxon>
        <taxon>Streptophyta</taxon>
        <taxon>Embryophyta</taxon>
        <taxon>Tracheophyta</taxon>
        <taxon>Spermatophyta</taxon>
        <taxon>Magnoliopsida</taxon>
        <taxon>eudicotyledons</taxon>
        <taxon>Gunneridae</taxon>
        <taxon>Pentapetalae</taxon>
        <taxon>rosids</taxon>
        <taxon>fabids</taxon>
        <taxon>Rosales</taxon>
        <taxon>Cannabaceae</taxon>
        <taxon>Cannabis</taxon>
    </lineage>
</organism>
<reference evidence="3 4" key="1">
    <citation type="journal article" date="2020" name="bioRxiv">
        <title>Sequence and annotation of 42 cannabis genomes reveals extensive copy number variation in cannabinoid synthesis and pathogen resistance genes.</title>
        <authorList>
            <person name="Mckernan K.J."/>
            <person name="Helbert Y."/>
            <person name="Kane L.T."/>
            <person name="Ebling H."/>
            <person name="Zhang L."/>
            <person name="Liu B."/>
            <person name="Eaton Z."/>
            <person name="Mclaughlin S."/>
            <person name="Kingan S."/>
            <person name="Baybayan P."/>
            <person name="Concepcion G."/>
            <person name="Jordan M."/>
            <person name="Riva A."/>
            <person name="Barbazuk W."/>
            <person name="Harkins T."/>
        </authorList>
    </citation>
    <scope>NUCLEOTIDE SEQUENCE [LARGE SCALE GENOMIC DNA]</scope>
    <source>
        <strain evidence="4">cv. Jamaican Lion 4</strain>
        <tissue evidence="3">Leaf</tissue>
    </source>
</reference>
<dbReference type="InterPro" id="IPR007307">
    <property type="entry name" value="Ltv1"/>
</dbReference>
<dbReference type="GO" id="GO:0000056">
    <property type="term" value="P:ribosomal small subunit export from nucleus"/>
    <property type="evidence" value="ECO:0007669"/>
    <property type="project" value="TreeGrafter"/>
</dbReference>